<dbReference type="EMBL" id="JBHSSE010000008">
    <property type="protein sequence ID" value="MFC6200993.1"/>
    <property type="molecule type" value="Genomic_DNA"/>
</dbReference>
<feature type="transmembrane region" description="Helical" evidence="2">
    <location>
        <begin position="222"/>
        <end position="244"/>
    </location>
</feature>
<accession>A0ABW1SI25</accession>
<dbReference type="InterPro" id="IPR052710">
    <property type="entry name" value="CAAX_protease"/>
</dbReference>
<dbReference type="RefSeq" id="WP_137616921.1">
    <property type="nucleotide sequence ID" value="NZ_BJDI01000014.1"/>
</dbReference>
<feature type="domain" description="CAAX prenyl protease 2/Lysostaphin resistance protein A-like" evidence="3">
    <location>
        <begin position="104"/>
        <end position="202"/>
    </location>
</feature>
<evidence type="ECO:0000256" key="2">
    <source>
        <dbReference type="SAM" id="Phobius"/>
    </source>
</evidence>
<feature type="transmembrane region" description="Helical" evidence="2">
    <location>
        <begin position="36"/>
        <end position="54"/>
    </location>
</feature>
<dbReference type="GO" id="GO:0016787">
    <property type="term" value="F:hydrolase activity"/>
    <property type="evidence" value="ECO:0007669"/>
    <property type="project" value="UniProtKB-KW"/>
</dbReference>
<evidence type="ECO:0000256" key="1">
    <source>
        <dbReference type="ARBA" id="ARBA00009067"/>
    </source>
</evidence>
<keyword evidence="2" id="KW-0472">Membrane</keyword>
<feature type="transmembrane region" description="Helical" evidence="2">
    <location>
        <begin position="75"/>
        <end position="93"/>
    </location>
</feature>
<feature type="transmembrane region" description="Helical" evidence="2">
    <location>
        <begin position="139"/>
        <end position="156"/>
    </location>
</feature>
<dbReference type="PANTHER" id="PTHR36435">
    <property type="entry name" value="SLR1288 PROTEIN"/>
    <property type="match status" value="1"/>
</dbReference>
<sequence>MKSFKRGFGLACLLFIWVIALYFGAAELVHLKFIPMHWTGIFQDTVVLIGVWGFNQLFGHVPVKLWSGHHFGQQLRTALPAIILVGLLAAVNLGKLSQLPFSGAIIFYSCYVLLIGITEEYVFRGVLLPIVARSFPGKALLSIVISSAFFGGMHLINTSHLSLSYVLPQILFAMLLGTLFGGIYVRTHNLTIPIILHCLTDISIIVQLVQHPTNASNLDMPVQTSLIVAGVYFILLILAIIWVARQTKRSTILTER</sequence>
<protein>
    <submittedName>
        <fullName evidence="4">CPBP family intramembrane glutamic endopeptidase</fullName>
        <ecNumber evidence="4">3.4.-.-</ecNumber>
    </submittedName>
</protein>
<name>A0ABW1SI25_9LACO</name>
<feature type="transmembrane region" description="Helical" evidence="2">
    <location>
        <begin position="162"/>
        <end position="185"/>
    </location>
</feature>
<proteinExistence type="inferred from homology"/>
<dbReference type="EC" id="3.4.-.-" evidence="4"/>
<dbReference type="Pfam" id="PF02517">
    <property type="entry name" value="Rce1-like"/>
    <property type="match status" value="1"/>
</dbReference>
<keyword evidence="2" id="KW-0812">Transmembrane</keyword>
<feature type="transmembrane region" description="Helical" evidence="2">
    <location>
        <begin position="99"/>
        <end position="118"/>
    </location>
</feature>
<dbReference type="Proteomes" id="UP001596171">
    <property type="component" value="Unassembled WGS sequence"/>
</dbReference>
<comment type="caution">
    <text evidence="4">The sequence shown here is derived from an EMBL/GenBank/DDBJ whole genome shotgun (WGS) entry which is preliminary data.</text>
</comment>
<organism evidence="4 5">
    <name type="scientific">Lactiplantibacillus nangangensis</name>
    <dbReference type="NCBI Taxonomy" id="2559917"/>
    <lineage>
        <taxon>Bacteria</taxon>
        <taxon>Bacillati</taxon>
        <taxon>Bacillota</taxon>
        <taxon>Bacilli</taxon>
        <taxon>Lactobacillales</taxon>
        <taxon>Lactobacillaceae</taxon>
        <taxon>Lactiplantibacillus</taxon>
    </lineage>
</organism>
<comment type="similarity">
    <text evidence="1">Belongs to the UPF0177 family.</text>
</comment>
<evidence type="ECO:0000313" key="5">
    <source>
        <dbReference type="Proteomes" id="UP001596171"/>
    </source>
</evidence>
<keyword evidence="5" id="KW-1185">Reference proteome</keyword>
<dbReference type="InterPro" id="IPR003675">
    <property type="entry name" value="Rce1/LyrA-like_dom"/>
</dbReference>
<dbReference type="PANTHER" id="PTHR36435:SF1">
    <property type="entry name" value="CAAX AMINO TERMINAL PROTEASE FAMILY PROTEIN"/>
    <property type="match status" value="1"/>
</dbReference>
<evidence type="ECO:0000313" key="4">
    <source>
        <dbReference type="EMBL" id="MFC6200993.1"/>
    </source>
</evidence>
<gene>
    <name evidence="4" type="ORF">ACFP1L_03660</name>
</gene>
<feature type="transmembrane region" description="Helical" evidence="2">
    <location>
        <begin position="192"/>
        <end position="210"/>
    </location>
</feature>
<reference evidence="5" key="1">
    <citation type="journal article" date="2019" name="Int. J. Syst. Evol. Microbiol.">
        <title>The Global Catalogue of Microorganisms (GCM) 10K type strain sequencing project: providing services to taxonomists for standard genome sequencing and annotation.</title>
        <authorList>
            <consortium name="The Broad Institute Genomics Platform"/>
            <consortium name="The Broad Institute Genome Sequencing Center for Infectious Disease"/>
            <person name="Wu L."/>
            <person name="Ma J."/>
        </authorList>
    </citation>
    <scope>NUCLEOTIDE SEQUENCE [LARGE SCALE GENOMIC DNA]</scope>
    <source>
        <strain evidence="5">CCM 8930</strain>
    </source>
</reference>
<keyword evidence="2" id="KW-1133">Transmembrane helix</keyword>
<evidence type="ECO:0000259" key="3">
    <source>
        <dbReference type="Pfam" id="PF02517"/>
    </source>
</evidence>
<keyword evidence="4" id="KW-0378">Hydrolase</keyword>